<dbReference type="InterPro" id="IPR007374">
    <property type="entry name" value="ASCH_domain"/>
</dbReference>
<feature type="domain" description="ASCH" evidence="1">
    <location>
        <begin position="44"/>
        <end position="167"/>
    </location>
</feature>
<dbReference type="GeneID" id="92812889"/>
<dbReference type="PANTHER" id="PTHR39203:SF1">
    <property type="entry name" value="CYTOPLASMIC PROTEIN"/>
    <property type="match status" value="1"/>
</dbReference>
<dbReference type="PANTHER" id="PTHR39203">
    <property type="entry name" value="CYTOPLASMIC PROTEIN-RELATED"/>
    <property type="match status" value="1"/>
</dbReference>
<name>A0AAW9HKP2_9ACTO</name>
<keyword evidence="4" id="KW-1185">Reference proteome</keyword>
<gene>
    <name evidence="2" type="ORF">R6G74_02550</name>
    <name evidence="3" type="ORF">R6P33_07640</name>
</gene>
<dbReference type="InterPro" id="IPR015947">
    <property type="entry name" value="PUA-like_sf"/>
</dbReference>
<dbReference type="InterPro" id="IPR009326">
    <property type="entry name" value="DUF984"/>
</dbReference>
<proteinExistence type="predicted"/>
<dbReference type="EMBL" id="JAWNFY010000022">
    <property type="protein sequence ID" value="MDY5146883.1"/>
    <property type="molecule type" value="Genomic_DNA"/>
</dbReference>
<accession>A0AAW9HKP2</accession>
<dbReference type="SUPFAM" id="SSF88697">
    <property type="entry name" value="PUA domain-like"/>
    <property type="match status" value="1"/>
</dbReference>
<evidence type="ECO:0000313" key="5">
    <source>
        <dbReference type="Proteomes" id="UP001288320"/>
    </source>
</evidence>
<evidence type="ECO:0000259" key="1">
    <source>
        <dbReference type="SMART" id="SM01022"/>
    </source>
</evidence>
<reference evidence="2 4" key="1">
    <citation type="submission" date="2023-10" db="EMBL/GenBank/DDBJ databases">
        <title>Whole Genome based description of the genera Actinobaculum and Actinotignum reveals a complex phylogenetic relationship within the species included in the genus Actinotignum.</title>
        <authorList>
            <person name="Jensen C.S."/>
            <person name="Dargis R."/>
            <person name="Kemp M."/>
            <person name="Christensen J.J."/>
        </authorList>
    </citation>
    <scope>NUCLEOTIDE SEQUENCE</scope>
    <source>
        <strain evidence="3 4">SLA_B089</strain>
        <strain evidence="2">SLA_B245</strain>
    </source>
</reference>
<dbReference type="Proteomes" id="UP001288320">
    <property type="component" value="Unassembled WGS sequence"/>
</dbReference>
<sequence>MSENTQVEGFLEAFWARAVTRGKINPLEVITGGESISAFRPPAFSFGLTSEEATEIAELIVAGRKTATSSWADSYRAEDVPLPEKGDLAIVLDGEERPRALIRTDSVEVMPFTEVSAQIAQAEGEGDCSLESWRAAHTEFFRAEAAAAGLEFDPAGDVVVERFTVLYSDRDDHLGPGAVAGN</sequence>
<dbReference type="CDD" id="cd06553">
    <property type="entry name" value="ASCH_Ef3133_like"/>
    <property type="match status" value="1"/>
</dbReference>
<evidence type="ECO:0000313" key="3">
    <source>
        <dbReference type="EMBL" id="MDY5146883.1"/>
    </source>
</evidence>
<dbReference type="Pfam" id="PF04266">
    <property type="entry name" value="ASCH"/>
    <property type="match status" value="1"/>
</dbReference>
<dbReference type="RefSeq" id="WP_087070329.1">
    <property type="nucleotide sequence ID" value="NZ_CAUPFC010000005.1"/>
</dbReference>
<evidence type="ECO:0000313" key="4">
    <source>
        <dbReference type="Proteomes" id="UP001284901"/>
    </source>
</evidence>
<dbReference type="Proteomes" id="UP001284901">
    <property type="component" value="Unassembled WGS sequence"/>
</dbReference>
<evidence type="ECO:0000313" key="2">
    <source>
        <dbReference type="EMBL" id="MDY5140199.1"/>
    </source>
</evidence>
<protein>
    <submittedName>
        <fullName evidence="2">ASCH domain-containing protein</fullName>
    </submittedName>
</protein>
<organism evidence="2 5">
    <name type="scientific">Actinotignum timonense</name>
    <dbReference type="NCBI Taxonomy" id="1870995"/>
    <lineage>
        <taxon>Bacteria</taxon>
        <taxon>Bacillati</taxon>
        <taxon>Actinomycetota</taxon>
        <taxon>Actinomycetes</taxon>
        <taxon>Actinomycetales</taxon>
        <taxon>Actinomycetaceae</taxon>
        <taxon>Actinotignum</taxon>
    </lineage>
</organism>
<dbReference type="SMART" id="SM01022">
    <property type="entry name" value="ASCH"/>
    <property type="match status" value="1"/>
</dbReference>
<comment type="caution">
    <text evidence="2">The sequence shown here is derived from an EMBL/GenBank/DDBJ whole genome shotgun (WGS) entry which is preliminary data.</text>
</comment>
<dbReference type="AlphaFoldDB" id="A0AAW9HKP2"/>
<dbReference type="EMBL" id="JAWNFV010000004">
    <property type="protein sequence ID" value="MDY5140199.1"/>
    <property type="molecule type" value="Genomic_DNA"/>
</dbReference>
<dbReference type="Gene3D" id="3.10.400.10">
    <property type="entry name" value="Sulfate adenylyltransferase"/>
    <property type="match status" value="1"/>
</dbReference>